<dbReference type="Ensembl" id="ENSSHBT00005009478.1">
    <property type="protein sequence ID" value="ENSSHBP00005007880.1"/>
    <property type="gene ID" value="ENSSHBG00005006865.1"/>
</dbReference>
<dbReference type="OMA" id="CADANLM"/>
<dbReference type="PANTHER" id="PTHR33332">
    <property type="entry name" value="REVERSE TRANSCRIPTASE DOMAIN-CONTAINING PROTEIN"/>
    <property type="match status" value="1"/>
</dbReference>
<reference evidence="2 3" key="1">
    <citation type="submission" date="2019-11" db="EMBL/GenBank/DDBJ databases">
        <title>Strigops habroptila (kakapo) genome, bStrHab1, primary haplotype, v2.</title>
        <authorList>
            <person name="Jarvis E.D."/>
            <person name="Howard J."/>
            <person name="Rhie A."/>
            <person name="Phillippy A."/>
            <person name="Korlach J."/>
            <person name="Digby A."/>
            <person name="Iorns D."/>
            <person name="Eason D."/>
            <person name="Robertson B."/>
            <person name="Raemaekers T."/>
            <person name="Howe K."/>
            <person name="Lewin H."/>
            <person name="Damas J."/>
            <person name="Hastie A."/>
            <person name="Tracey A."/>
            <person name="Chow W."/>
            <person name="Fedrigo O."/>
        </authorList>
    </citation>
    <scope>NUCLEOTIDE SEQUENCE [LARGE SCALE GENOMIC DNA]</scope>
</reference>
<keyword evidence="3" id="KW-1185">Reference proteome</keyword>
<dbReference type="AlphaFoldDB" id="A0A672U356"/>
<name>A0A672U356_STRHB</name>
<gene>
    <name evidence="2" type="primary">IGFBP7</name>
</gene>
<evidence type="ECO:0000313" key="2">
    <source>
        <dbReference type="Ensembl" id="ENSSHBP00005007880.1"/>
    </source>
</evidence>
<organism evidence="2 3">
    <name type="scientific">Strigops habroptila</name>
    <name type="common">Kakapo</name>
    <dbReference type="NCBI Taxonomy" id="2489341"/>
    <lineage>
        <taxon>Eukaryota</taxon>
        <taxon>Metazoa</taxon>
        <taxon>Chordata</taxon>
        <taxon>Craniata</taxon>
        <taxon>Vertebrata</taxon>
        <taxon>Euteleostomi</taxon>
        <taxon>Archelosauria</taxon>
        <taxon>Archosauria</taxon>
        <taxon>Dinosauria</taxon>
        <taxon>Saurischia</taxon>
        <taxon>Theropoda</taxon>
        <taxon>Coelurosauria</taxon>
        <taxon>Aves</taxon>
        <taxon>Neognathae</taxon>
        <taxon>Neoaves</taxon>
        <taxon>Telluraves</taxon>
        <taxon>Australaves</taxon>
        <taxon>Psittaciformes</taxon>
        <taxon>Psittacidae</taxon>
        <taxon>Strigops</taxon>
    </lineage>
</organism>
<dbReference type="GeneTree" id="ENSGT00940000154136"/>
<feature type="domain" description="Reverse transcriptase" evidence="1">
    <location>
        <begin position="1"/>
        <end position="175"/>
    </location>
</feature>
<dbReference type="SUPFAM" id="SSF56672">
    <property type="entry name" value="DNA/RNA polymerases"/>
    <property type="match status" value="1"/>
</dbReference>
<dbReference type="Proteomes" id="UP000472266">
    <property type="component" value="Chromosome 8"/>
</dbReference>
<sequence>MDSGRAVDVIYLDLCKAFDTVPHDILVSKMEKHQFDRWTTRWIKNWLDGRTQRVVVNGSMSSWKPVTSGVPQGSVLGPVLFNIFVGDMDSGIECALSKFADDTKLCGSVDTLEGRDAIQRDLDTLVRWADANLMKFNQAKCKVLHLGRGNPRHCYRLGREEIQSSPAEKDLGVLVDEKLNMSRQCALAAQKANRILGCIKRSVTSRSKEVILPLYSALVRPHLEYCVQFWCPQHKKDMELLERVQRRATRMIRGLEHLPYEDRLRKLGLFSLEKRRLRGDLTAAFQYLKGVYKDAGEGLFLRDCSGRTRGNGFKLKQRKFRLDIRKKFFTVRVVKHWNGLPREVVDAPSLAVFKARLDRALSHMV</sequence>
<accession>A0A672U356</accession>
<dbReference type="PROSITE" id="PS50878">
    <property type="entry name" value="RT_POL"/>
    <property type="match status" value="1"/>
</dbReference>
<evidence type="ECO:0000259" key="1">
    <source>
        <dbReference type="PROSITE" id="PS50878"/>
    </source>
</evidence>
<dbReference type="Pfam" id="PF00078">
    <property type="entry name" value="RVT_1"/>
    <property type="match status" value="1"/>
</dbReference>
<proteinExistence type="predicted"/>
<dbReference type="InParanoid" id="A0A672U356"/>
<dbReference type="PRINTS" id="PR01345">
    <property type="entry name" value="CERVTRCPTASE"/>
</dbReference>
<protein>
    <submittedName>
        <fullName evidence="2">Insulin like growth factor binding protein 7</fullName>
    </submittedName>
</protein>
<dbReference type="InterPro" id="IPR000477">
    <property type="entry name" value="RT_dom"/>
</dbReference>
<reference evidence="2" key="2">
    <citation type="submission" date="2025-08" db="UniProtKB">
        <authorList>
            <consortium name="Ensembl"/>
        </authorList>
    </citation>
    <scope>IDENTIFICATION</scope>
</reference>
<dbReference type="InterPro" id="IPR043502">
    <property type="entry name" value="DNA/RNA_pol_sf"/>
</dbReference>
<reference evidence="2" key="3">
    <citation type="submission" date="2025-09" db="UniProtKB">
        <authorList>
            <consortium name="Ensembl"/>
        </authorList>
    </citation>
    <scope>IDENTIFICATION</scope>
</reference>
<evidence type="ECO:0000313" key="3">
    <source>
        <dbReference type="Proteomes" id="UP000472266"/>
    </source>
</evidence>